<accession>A0A1J1H324</accession>
<dbReference type="AlphaFoldDB" id="A0A1J1H324"/>
<evidence type="ECO:0000256" key="1">
    <source>
        <dbReference type="SAM" id="SignalP"/>
    </source>
</evidence>
<gene>
    <name evidence="2" type="ORF">PRELSG_0510900</name>
</gene>
<name>A0A1J1H324_PLARL</name>
<reference evidence="2 3" key="1">
    <citation type="submission" date="2015-04" db="EMBL/GenBank/DDBJ databases">
        <authorList>
            <consortium name="Pathogen Informatics"/>
        </authorList>
    </citation>
    <scope>NUCLEOTIDE SEQUENCE [LARGE SCALE GENOMIC DNA]</scope>
    <source>
        <strain evidence="2 3">SGS1</strain>
    </source>
</reference>
<feature type="signal peptide" evidence="1">
    <location>
        <begin position="1"/>
        <end position="20"/>
    </location>
</feature>
<dbReference type="VEuPathDB" id="PlasmoDB:PRELSG_0510900"/>
<protein>
    <submittedName>
        <fullName evidence="2">Uncharacterized protein</fullName>
    </submittedName>
</protein>
<evidence type="ECO:0000313" key="3">
    <source>
        <dbReference type="Proteomes" id="UP000220158"/>
    </source>
</evidence>
<organism evidence="2 3">
    <name type="scientific">Plasmodium relictum</name>
    <dbReference type="NCBI Taxonomy" id="85471"/>
    <lineage>
        <taxon>Eukaryota</taxon>
        <taxon>Sar</taxon>
        <taxon>Alveolata</taxon>
        <taxon>Apicomplexa</taxon>
        <taxon>Aconoidasida</taxon>
        <taxon>Haemosporida</taxon>
        <taxon>Plasmodiidae</taxon>
        <taxon>Plasmodium</taxon>
        <taxon>Plasmodium (Haemamoeba)</taxon>
    </lineage>
</organism>
<dbReference type="KEGG" id="prel:PRELSG_0510900"/>
<dbReference type="RefSeq" id="XP_028531960.1">
    <property type="nucleotide sequence ID" value="XM_028675364.1"/>
</dbReference>
<dbReference type="OMA" id="FQRINYD"/>
<keyword evidence="1" id="KW-0732">Signal</keyword>
<dbReference type="GeneID" id="39735052"/>
<dbReference type="OrthoDB" id="376141at2759"/>
<evidence type="ECO:0000313" key="2">
    <source>
        <dbReference type="EMBL" id="CRG98951.1"/>
    </source>
</evidence>
<dbReference type="EMBL" id="LN835300">
    <property type="protein sequence ID" value="CRG98951.1"/>
    <property type="molecule type" value="Genomic_DNA"/>
</dbReference>
<sequence>MHLTCLTGLILVYFFKLCFVNNKKIVALSNHIKLTPIKNELYSKKHKLLKKLNFIFEKKKKNKYELKNLENIPLFVITNEFDEIILSFNLDDENKKKEKKRNINFNENNDYLYDIIWENDTFLFPLIKNKEKSRKEINLDKIHNNNCIGIFFFDLKTAEAYKDDILYLFNKNLKEKKKNKLFFGSKIKLTNLEHFFKIKNSYKNKIDFILIPSYSELQNVLKNKNIFFGTPIYYINKINLHKSYIKKNFYELFYKNLKKETRIELSPNIFITYTIEKDEKYNSLIIQLETENKKYIPVFFSYEQAVNFYKIFLKHFKNNFHDYCLPKPHVILYSFENLLILSKIANDKNINFYNIFFIPNDISFYQNLYSHNYNIFTFYIKKFFQKINYDLFRSFRKNLNYLISDYIYK</sequence>
<feature type="chain" id="PRO_5012430214" evidence="1">
    <location>
        <begin position="21"/>
        <end position="409"/>
    </location>
</feature>
<proteinExistence type="predicted"/>
<keyword evidence="3" id="KW-1185">Reference proteome</keyword>
<dbReference type="Proteomes" id="UP000220158">
    <property type="component" value="Chromosome 5"/>
</dbReference>